<dbReference type="PANTHER" id="PTHR46331">
    <property type="entry name" value="VALACYCLOVIR HYDROLASE"/>
    <property type="match status" value="1"/>
</dbReference>
<gene>
    <name evidence="3" type="ORF">ABR189_07890</name>
</gene>
<dbReference type="SUPFAM" id="SSF53474">
    <property type="entry name" value="alpha/beta-Hydrolases"/>
    <property type="match status" value="1"/>
</dbReference>
<dbReference type="InterPro" id="IPR029058">
    <property type="entry name" value="AB_hydrolase_fold"/>
</dbReference>
<dbReference type="Pfam" id="PF00561">
    <property type="entry name" value="Abhydrolase_1"/>
    <property type="match status" value="1"/>
</dbReference>
<sequence length="428" mass="47464">MKAILFAGITWLTILSSLSAKSQATPSSLFFQNVDVAGYQKASFTLECWFYAERTDLNTGSLLMAISTEKGKQLNVMFDKYSMESFQPGQWNKLTLSGKIDKRADMLSVGALYSGKGKFFYDDIKLTIKSKEGEQGRTLQNGDFEATDLAPWKFANTPAAVNIAVTDTLVHTGKQALCIDASKIASYTYGNNDTAAHYATINGNRIYYETYGTGTPLLLLHGALESIQAFGNQIPTLSRQFKVIAVDTRGHGRSTADTTRLTYELYAADMYQLLNTLKLDSVNVLGWSDGGNTGLILAMQHPEKVRKLAVMGANLYNDHTAIQEWVNDTLRQQIKRLEQTSSSGYDFELRVKRTLLTEPHVLPASLQAIKCPVLVMAGEKDVIKEAHTELIANSIPNGHLLIFKKATHDAPREIPDQFNKAILDFFHP</sequence>
<dbReference type="RefSeq" id="WP_354659926.1">
    <property type="nucleotide sequence ID" value="NZ_JBEXAC010000001.1"/>
</dbReference>
<evidence type="ECO:0000313" key="3">
    <source>
        <dbReference type="EMBL" id="MET6997287.1"/>
    </source>
</evidence>
<dbReference type="Gene3D" id="3.40.50.1820">
    <property type="entry name" value="alpha/beta hydrolase"/>
    <property type="match status" value="1"/>
</dbReference>
<feature type="chain" id="PRO_5046475276" evidence="1">
    <location>
        <begin position="21"/>
        <end position="428"/>
    </location>
</feature>
<feature type="domain" description="AB hydrolase-1" evidence="2">
    <location>
        <begin position="216"/>
        <end position="351"/>
    </location>
</feature>
<dbReference type="Proteomes" id="UP001549749">
    <property type="component" value="Unassembled WGS sequence"/>
</dbReference>
<proteinExistence type="predicted"/>
<name>A0ABV2T2N8_9BACT</name>
<accession>A0ABV2T2N8</accession>
<dbReference type="PRINTS" id="PR00111">
    <property type="entry name" value="ABHYDROLASE"/>
</dbReference>
<keyword evidence="3" id="KW-0378">Hydrolase</keyword>
<reference evidence="3 4" key="1">
    <citation type="submission" date="2024-06" db="EMBL/GenBank/DDBJ databases">
        <title>Chitinophaga defluvii sp. nov., isolated from municipal sewage.</title>
        <authorList>
            <person name="Zhang L."/>
        </authorList>
    </citation>
    <scope>NUCLEOTIDE SEQUENCE [LARGE SCALE GENOMIC DNA]</scope>
    <source>
        <strain evidence="3 4">H8</strain>
    </source>
</reference>
<comment type="caution">
    <text evidence="3">The sequence shown here is derived from an EMBL/GenBank/DDBJ whole genome shotgun (WGS) entry which is preliminary data.</text>
</comment>
<feature type="signal peptide" evidence="1">
    <location>
        <begin position="1"/>
        <end position="20"/>
    </location>
</feature>
<dbReference type="EMBL" id="JBEXAC010000001">
    <property type="protein sequence ID" value="MET6997287.1"/>
    <property type="molecule type" value="Genomic_DNA"/>
</dbReference>
<evidence type="ECO:0000259" key="2">
    <source>
        <dbReference type="Pfam" id="PF00561"/>
    </source>
</evidence>
<protein>
    <submittedName>
        <fullName evidence="3">Alpha/beta hydrolase</fullName>
    </submittedName>
</protein>
<organism evidence="3 4">
    <name type="scientific">Chitinophaga defluvii</name>
    <dbReference type="NCBI Taxonomy" id="3163343"/>
    <lineage>
        <taxon>Bacteria</taxon>
        <taxon>Pseudomonadati</taxon>
        <taxon>Bacteroidota</taxon>
        <taxon>Chitinophagia</taxon>
        <taxon>Chitinophagales</taxon>
        <taxon>Chitinophagaceae</taxon>
        <taxon>Chitinophaga</taxon>
    </lineage>
</organism>
<dbReference type="GO" id="GO:0016787">
    <property type="term" value="F:hydrolase activity"/>
    <property type="evidence" value="ECO:0007669"/>
    <property type="project" value="UniProtKB-KW"/>
</dbReference>
<evidence type="ECO:0000256" key="1">
    <source>
        <dbReference type="SAM" id="SignalP"/>
    </source>
</evidence>
<dbReference type="Gene3D" id="2.60.120.260">
    <property type="entry name" value="Galactose-binding domain-like"/>
    <property type="match status" value="2"/>
</dbReference>
<evidence type="ECO:0000313" key="4">
    <source>
        <dbReference type="Proteomes" id="UP001549749"/>
    </source>
</evidence>
<dbReference type="InterPro" id="IPR000073">
    <property type="entry name" value="AB_hydrolase_1"/>
</dbReference>
<keyword evidence="1" id="KW-0732">Signal</keyword>
<keyword evidence="4" id="KW-1185">Reference proteome</keyword>
<dbReference type="PANTHER" id="PTHR46331:SF2">
    <property type="entry name" value="VALACYCLOVIR HYDROLASE"/>
    <property type="match status" value="1"/>
</dbReference>